<organism evidence="1 2">
    <name type="scientific">Corynebacterium heidelbergense</name>
    <dbReference type="NCBI Taxonomy" id="2055947"/>
    <lineage>
        <taxon>Bacteria</taxon>
        <taxon>Bacillati</taxon>
        <taxon>Actinomycetota</taxon>
        <taxon>Actinomycetes</taxon>
        <taxon>Mycobacteriales</taxon>
        <taxon>Corynebacteriaceae</taxon>
        <taxon>Corynebacterium</taxon>
    </lineage>
</organism>
<proteinExistence type="predicted"/>
<comment type="caution">
    <text evidence="1">The sequence shown here is derived from an EMBL/GenBank/DDBJ whole genome shotgun (WGS) entry which is preliminary data.</text>
</comment>
<dbReference type="AlphaFoldDB" id="A0A364VA41"/>
<name>A0A364VA41_9CORY</name>
<protein>
    <submittedName>
        <fullName evidence="1">Uncharacterized protein</fullName>
    </submittedName>
</protein>
<gene>
    <name evidence="1" type="ORF">CWC39_07950</name>
</gene>
<evidence type="ECO:0000313" key="2">
    <source>
        <dbReference type="Proteomes" id="UP000251047"/>
    </source>
</evidence>
<evidence type="ECO:0000313" key="1">
    <source>
        <dbReference type="EMBL" id="RAV33530.1"/>
    </source>
</evidence>
<dbReference type="RefSeq" id="WP_112769959.1">
    <property type="nucleotide sequence ID" value="NZ_CP063191.1"/>
</dbReference>
<accession>A0A364VA41</accession>
<reference evidence="1 2" key="1">
    <citation type="journal article" date="2018" name="Syst. Appl. Microbiol.">
        <title>Corynebacterium heidelbergense sp. nov., isolated from the preen glands of Egyptian geese (Alopochen aegyptiacus).</title>
        <authorList>
            <person name="Braun M.S."/>
            <person name="Wang E."/>
            <person name="Zimmermann S."/>
            <person name="Wink M."/>
        </authorList>
    </citation>
    <scope>NUCLEOTIDE SEQUENCE [LARGE SCALE GENOMIC DNA]</scope>
    <source>
        <strain evidence="1 2">DSM 104638</strain>
    </source>
</reference>
<sequence length="91" mass="10264">MQKITADIEMMDGTEHKDVRIILADMIRYEEVAKRHKWGGLQDNPITAQSFMAYAAMTRTGVYDPNKGFDEFVTECAGVMADFGDELPPTM</sequence>
<dbReference type="OrthoDB" id="4774803at2"/>
<dbReference type="EMBL" id="PHQP01000065">
    <property type="protein sequence ID" value="RAV33530.1"/>
    <property type="molecule type" value="Genomic_DNA"/>
</dbReference>
<dbReference type="Proteomes" id="UP000251047">
    <property type="component" value="Unassembled WGS sequence"/>
</dbReference>